<dbReference type="PANTHER" id="PTHR12484">
    <property type="entry name" value="B-LYMPHOCYTE ANTIGEN-RELATED"/>
    <property type="match status" value="1"/>
</dbReference>
<feature type="region of interest" description="Disordered" evidence="2">
    <location>
        <begin position="1"/>
        <end position="20"/>
    </location>
</feature>
<feature type="coiled-coil region" evidence="1">
    <location>
        <begin position="165"/>
        <end position="234"/>
    </location>
</feature>
<reference evidence="4" key="1">
    <citation type="submission" date="2022-11" db="UniProtKB">
        <authorList>
            <consortium name="WormBaseParasite"/>
        </authorList>
    </citation>
    <scope>IDENTIFICATION</scope>
</reference>
<evidence type="ECO:0000256" key="2">
    <source>
        <dbReference type="SAM" id="MobiDB-lite"/>
    </source>
</evidence>
<dbReference type="InterPro" id="IPR056852">
    <property type="entry name" value="AK17A/B"/>
</dbReference>
<accession>A0A915IMP3</accession>
<keyword evidence="1" id="KW-0175">Coiled coil</keyword>
<dbReference type="WBParaSite" id="nRc.2.0.1.t15246-RA">
    <property type="protein sequence ID" value="nRc.2.0.1.t15246-RA"/>
    <property type="gene ID" value="nRc.2.0.1.g15246"/>
</dbReference>
<name>A0A915IMP3_ROMCU</name>
<feature type="coiled-coil region" evidence="1">
    <location>
        <begin position="265"/>
        <end position="309"/>
    </location>
</feature>
<organism evidence="3 4">
    <name type="scientific">Romanomermis culicivorax</name>
    <name type="common">Nematode worm</name>
    <dbReference type="NCBI Taxonomy" id="13658"/>
    <lineage>
        <taxon>Eukaryota</taxon>
        <taxon>Metazoa</taxon>
        <taxon>Ecdysozoa</taxon>
        <taxon>Nematoda</taxon>
        <taxon>Enoplea</taxon>
        <taxon>Dorylaimia</taxon>
        <taxon>Mermithida</taxon>
        <taxon>Mermithoidea</taxon>
        <taxon>Mermithidae</taxon>
        <taxon>Romanomermis</taxon>
    </lineage>
</organism>
<dbReference type="OMA" id="PANHETE"/>
<dbReference type="Pfam" id="PF25015">
    <property type="entry name" value="RBD_AKAP-17A"/>
    <property type="match status" value="1"/>
</dbReference>
<sequence length="368" mass="44945">MIMPFTLKDRNHRKSSDKNEPSEAILRRVFEIFGDIRCVDIPQLDPAQRARINSYFTFEKLDYDRRQQNADDHGPSTSKVDTCVAKTYSLLKANDFTFDAYVQFVEYISFVKAMDALRNMKLVFVDDNNKAYAANIKVDFDRSKYLSDKNIRRRRIYRERFLREEKIRLDRLKRLEEERQRVEREEKLKNNLHKRYFEKQKKDRFREREEKRKIKQLERKRQVEETEIERRIRHEERKLIVAQRKLESIRLLGCLFKLIAPVVSKQKVLQELINLEEAQKKEQEEKDRLEKMNEECRQQILAEKEYELRTKILKKYQEKNYEREEYRRERLREIVQEKRTALPSFVQNGKRLGLSYETKIYAYDPHGD</sequence>
<proteinExistence type="predicted"/>
<dbReference type="PANTHER" id="PTHR12484:SF4">
    <property type="entry name" value="A-KINASE ANCHOR PROTEIN 17A"/>
    <property type="match status" value="1"/>
</dbReference>
<protein>
    <submittedName>
        <fullName evidence="4">Meiosis-specific nuclear structural protein 1</fullName>
    </submittedName>
</protein>
<dbReference type="AlphaFoldDB" id="A0A915IMP3"/>
<evidence type="ECO:0000256" key="1">
    <source>
        <dbReference type="SAM" id="Coils"/>
    </source>
</evidence>
<dbReference type="Proteomes" id="UP000887565">
    <property type="component" value="Unplaced"/>
</dbReference>
<evidence type="ECO:0000313" key="4">
    <source>
        <dbReference type="WBParaSite" id="nRc.2.0.1.t15246-RA"/>
    </source>
</evidence>
<keyword evidence="3" id="KW-1185">Reference proteome</keyword>
<evidence type="ECO:0000313" key="3">
    <source>
        <dbReference type="Proteomes" id="UP000887565"/>
    </source>
</evidence>